<dbReference type="InterPro" id="IPR020843">
    <property type="entry name" value="ER"/>
</dbReference>
<dbReference type="Pfam" id="PF00107">
    <property type="entry name" value="ADH_zinc_N"/>
    <property type="match status" value="1"/>
</dbReference>
<dbReference type="GO" id="GO:0035925">
    <property type="term" value="F:mRNA 3'-UTR AU-rich region binding"/>
    <property type="evidence" value="ECO:0007669"/>
    <property type="project" value="TreeGrafter"/>
</dbReference>
<dbReference type="InterPro" id="IPR013154">
    <property type="entry name" value="ADH-like_N"/>
</dbReference>
<dbReference type="GO" id="GO:0005829">
    <property type="term" value="C:cytosol"/>
    <property type="evidence" value="ECO:0007669"/>
    <property type="project" value="TreeGrafter"/>
</dbReference>
<dbReference type="SUPFAM" id="SSF50129">
    <property type="entry name" value="GroES-like"/>
    <property type="match status" value="1"/>
</dbReference>
<dbReference type="Gene3D" id="3.40.50.720">
    <property type="entry name" value="NAD(P)-binding Rossmann-like Domain"/>
    <property type="match status" value="1"/>
</dbReference>
<accession>A0A3G2JRE4</accession>
<dbReference type="Proteomes" id="UP000268329">
    <property type="component" value="Chromosome"/>
</dbReference>
<name>A0A3G2JRE4_9ACTN</name>
<proteinExistence type="predicted"/>
<dbReference type="PANTHER" id="PTHR48106">
    <property type="entry name" value="QUINONE OXIDOREDUCTASE PIG3-RELATED"/>
    <property type="match status" value="1"/>
</dbReference>
<keyword evidence="1" id="KW-0521">NADP</keyword>
<dbReference type="GO" id="GO:0003960">
    <property type="term" value="F:quinone reductase (NADPH) activity"/>
    <property type="evidence" value="ECO:0007669"/>
    <property type="project" value="TreeGrafter"/>
</dbReference>
<evidence type="ECO:0000259" key="3">
    <source>
        <dbReference type="SMART" id="SM00829"/>
    </source>
</evidence>
<dbReference type="AlphaFoldDB" id="A0A3G2JRE4"/>
<evidence type="ECO:0000256" key="2">
    <source>
        <dbReference type="ARBA" id="ARBA00023002"/>
    </source>
</evidence>
<keyword evidence="2" id="KW-0560">Oxidoreductase</keyword>
<evidence type="ECO:0000313" key="4">
    <source>
        <dbReference type="EMBL" id="AYN44039.1"/>
    </source>
</evidence>
<gene>
    <name evidence="4" type="ORF">D9753_34610</name>
</gene>
<dbReference type="CDD" id="cd05289">
    <property type="entry name" value="MDR_like_2"/>
    <property type="match status" value="1"/>
</dbReference>
<evidence type="ECO:0000313" key="5">
    <source>
        <dbReference type="Proteomes" id="UP000268329"/>
    </source>
</evidence>
<protein>
    <submittedName>
        <fullName evidence="4">NADP-dependent oxidoreductase</fullName>
    </submittedName>
</protein>
<sequence length="308" mass="30955">MRAVVARGYGGPEVLESVTVALPEPGPGQVRIRVEAATVNPVDLVTRSGTLVEAGLMAAREYTGIGWDVAGVVDRVGAGVTAFAPGQRVIGLRDLLDVSLGAYAEYLVLDATAVAPAPPGASAAAAATLPLNGLTALQSLDLLDLAAGDTVLVTGATGAVGGFAVELAARRGLRVVAQAGAADEELARSLGAEWVVGRDASDLAADVRRLVPGGVDGALDTAGLGIRALAAVRSAGAYATVVGGSAPLPLRGIRVHQQWISADGVALAELAAMDLTLRVAETLPLERAAEAHDRLAAGGIRGRLVLVP</sequence>
<dbReference type="SUPFAM" id="SSF51735">
    <property type="entry name" value="NAD(P)-binding Rossmann-fold domains"/>
    <property type="match status" value="1"/>
</dbReference>
<reference evidence="4 5" key="1">
    <citation type="submission" date="2018-10" db="EMBL/GenBank/DDBJ databases">
        <title>The genome of Streptomyces dangxiongensis Z022.</title>
        <authorList>
            <person name="Zhang B."/>
        </authorList>
    </citation>
    <scope>NUCLEOTIDE SEQUENCE [LARGE SCALE GENOMIC DNA]</scope>
    <source>
        <strain evidence="4 5">Z022</strain>
    </source>
</reference>
<dbReference type="OrthoDB" id="9787435at2"/>
<dbReference type="Pfam" id="PF08240">
    <property type="entry name" value="ADH_N"/>
    <property type="match status" value="1"/>
</dbReference>
<organism evidence="4 5">
    <name type="scientific">Streptomyces dangxiongensis</name>
    <dbReference type="NCBI Taxonomy" id="1442032"/>
    <lineage>
        <taxon>Bacteria</taxon>
        <taxon>Bacillati</taxon>
        <taxon>Actinomycetota</taxon>
        <taxon>Actinomycetes</taxon>
        <taxon>Kitasatosporales</taxon>
        <taxon>Streptomycetaceae</taxon>
        <taxon>Streptomyces</taxon>
    </lineage>
</organism>
<dbReference type="GO" id="GO:0070402">
    <property type="term" value="F:NADPH binding"/>
    <property type="evidence" value="ECO:0007669"/>
    <property type="project" value="TreeGrafter"/>
</dbReference>
<dbReference type="EMBL" id="CP033073">
    <property type="protein sequence ID" value="AYN44039.1"/>
    <property type="molecule type" value="Genomic_DNA"/>
</dbReference>
<dbReference type="KEGG" id="sdd:D9753_34610"/>
<dbReference type="InterPro" id="IPR036291">
    <property type="entry name" value="NAD(P)-bd_dom_sf"/>
</dbReference>
<dbReference type="PANTHER" id="PTHR48106:SF13">
    <property type="entry name" value="QUINONE OXIDOREDUCTASE-RELATED"/>
    <property type="match status" value="1"/>
</dbReference>
<evidence type="ECO:0000256" key="1">
    <source>
        <dbReference type="ARBA" id="ARBA00022857"/>
    </source>
</evidence>
<dbReference type="InterPro" id="IPR011032">
    <property type="entry name" value="GroES-like_sf"/>
</dbReference>
<keyword evidence="5" id="KW-1185">Reference proteome</keyword>
<dbReference type="InterPro" id="IPR013149">
    <property type="entry name" value="ADH-like_C"/>
</dbReference>
<dbReference type="Gene3D" id="3.90.180.10">
    <property type="entry name" value="Medium-chain alcohol dehydrogenases, catalytic domain"/>
    <property type="match status" value="1"/>
</dbReference>
<dbReference type="SMART" id="SM00829">
    <property type="entry name" value="PKS_ER"/>
    <property type="match status" value="1"/>
</dbReference>
<feature type="domain" description="Enoyl reductase (ER)" evidence="3">
    <location>
        <begin position="10"/>
        <end position="306"/>
    </location>
</feature>